<feature type="compositionally biased region" description="Polar residues" evidence="1">
    <location>
        <begin position="24"/>
        <end position="92"/>
    </location>
</feature>
<dbReference type="EMBL" id="BGPR01050805">
    <property type="protein sequence ID" value="GBO27754.1"/>
    <property type="molecule type" value="Genomic_DNA"/>
</dbReference>
<protein>
    <submittedName>
        <fullName evidence="2">Uncharacterized protein</fullName>
    </submittedName>
</protein>
<keyword evidence="3" id="KW-1185">Reference proteome</keyword>
<evidence type="ECO:0000313" key="2">
    <source>
        <dbReference type="EMBL" id="GBO27754.1"/>
    </source>
</evidence>
<organism evidence="2 3">
    <name type="scientific">Araneus ventricosus</name>
    <name type="common">Orbweaver spider</name>
    <name type="synonym">Epeira ventricosa</name>
    <dbReference type="NCBI Taxonomy" id="182803"/>
    <lineage>
        <taxon>Eukaryota</taxon>
        <taxon>Metazoa</taxon>
        <taxon>Ecdysozoa</taxon>
        <taxon>Arthropoda</taxon>
        <taxon>Chelicerata</taxon>
        <taxon>Arachnida</taxon>
        <taxon>Araneae</taxon>
        <taxon>Araneomorphae</taxon>
        <taxon>Entelegynae</taxon>
        <taxon>Araneoidea</taxon>
        <taxon>Araneidae</taxon>
        <taxon>Araneus</taxon>
    </lineage>
</organism>
<sequence>MSKQKTVLDFFTRSPAIKSPSGEAATSSVVDEKTPTSSKLPSNGNVSGKTAKTLSKSPAVNSPSNGTLAKSKISSCRSATPKSTKRQSNVNVLAQKGKRSKNSGELTSLIVGSYQRSVNFCFSRAHVTFSCLFFT</sequence>
<evidence type="ECO:0000313" key="3">
    <source>
        <dbReference type="Proteomes" id="UP000499080"/>
    </source>
</evidence>
<name>A0A4Y2VU57_ARAVE</name>
<proteinExistence type="predicted"/>
<dbReference type="Proteomes" id="UP000499080">
    <property type="component" value="Unassembled WGS sequence"/>
</dbReference>
<dbReference type="AlphaFoldDB" id="A0A4Y2VU57"/>
<feature type="region of interest" description="Disordered" evidence="1">
    <location>
        <begin position="1"/>
        <end position="100"/>
    </location>
</feature>
<evidence type="ECO:0000256" key="1">
    <source>
        <dbReference type="SAM" id="MobiDB-lite"/>
    </source>
</evidence>
<reference evidence="2 3" key="1">
    <citation type="journal article" date="2019" name="Sci. Rep.">
        <title>Orb-weaving spider Araneus ventricosus genome elucidates the spidroin gene catalogue.</title>
        <authorList>
            <person name="Kono N."/>
            <person name="Nakamura H."/>
            <person name="Ohtoshi R."/>
            <person name="Moran D.A.P."/>
            <person name="Shinohara A."/>
            <person name="Yoshida Y."/>
            <person name="Fujiwara M."/>
            <person name="Mori M."/>
            <person name="Tomita M."/>
            <person name="Arakawa K."/>
        </authorList>
    </citation>
    <scope>NUCLEOTIDE SEQUENCE [LARGE SCALE GENOMIC DNA]</scope>
</reference>
<gene>
    <name evidence="2" type="ORF">AVEN_2814_1</name>
</gene>
<accession>A0A4Y2VU57</accession>
<comment type="caution">
    <text evidence="2">The sequence shown here is derived from an EMBL/GenBank/DDBJ whole genome shotgun (WGS) entry which is preliminary data.</text>
</comment>